<evidence type="ECO:0000313" key="2">
    <source>
        <dbReference type="Proteomes" id="UP001243375"/>
    </source>
</evidence>
<reference evidence="1" key="1">
    <citation type="submission" date="2023-04" db="EMBL/GenBank/DDBJ databases">
        <title>Draft Genome sequencing of Naganishia species isolated from polar environments using Oxford Nanopore Technology.</title>
        <authorList>
            <person name="Leo P."/>
            <person name="Venkateswaran K."/>
        </authorList>
    </citation>
    <scope>NUCLEOTIDE SEQUENCE</scope>
    <source>
        <strain evidence="1">MNA-CCFEE 5425</strain>
    </source>
</reference>
<evidence type="ECO:0000313" key="1">
    <source>
        <dbReference type="EMBL" id="KAJ9119011.1"/>
    </source>
</evidence>
<keyword evidence="2" id="KW-1185">Reference proteome</keyword>
<dbReference type="Proteomes" id="UP001243375">
    <property type="component" value="Unassembled WGS sequence"/>
</dbReference>
<protein>
    <submittedName>
        <fullName evidence="1">Uncharacterized protein</fullName>
    </submittedName>
</protein>
<comment type="caution">
    <text evidence="1">The sequence shown here is derived from an EMBL/GenBank/DDBJ whole genome shotgun (WGS) entry which is preliminary data.</text>
</comment>
<dbReference type="EMBL" id="JASBWU010000009">
    <property type="protein sequence ID" value="KAJ9119011.1"/>
    <property type="molecule type" value="Genomic_DNA"/>
</dbReference>
<organism evidence="1 2">
    <name type="scientific">Naganishia vaughanmartiniae</name>
    <dbReference type="NCBI Taxonomy" id="1424756"/>
    <lineage>
        <taxon>Eukaryota</taxon>
        <taxon>Fungi</taxon>
        <taxon>Dikarya</taxon>
        <taxon>Basidiomycota</taxon>
        <taxon>Agaricomycotina</taxon>
        <taxon>Tremellomycetes</taxon>
        <taxon>Filobasidiales</taxon>
        <taxon>Filobasidiaceae</taxon>
        <taxon>Naganishia</taxon>
    </lineage>
</organism>
<name>A0ACC2X6G2_9TREE</name>
<sequence length="377" mass="41009">MLHHLIYHLRPVHSPDNPTTTRSHPAQSQISLLSRRFPSSPRLLILQALHLESLGKYTSARIVYHCLLGRREGVEVPRLALGGLDGVDAAAAAGVAEKDGAEQGQGRAGLGIARGEADDGTEGVKVMALWKGEPDECFVTAHQRLITLALYPPPSSSTTTTTATTVSYKTTPTPSSEGIKAALPLLTRYLETFHSDPEAWSLLADLYVVSSAGLAPSLTQRTTSSGWGIDALFANGTTHLLTLQTTLQTSVSKPSLTDASYIPQALQSLAQQILLEPWSARPLIRFGELYLLSNDIETAFRTLLRSVEMTSEPFVGGNDPRAGDEAVRTEYERVVAGSEKGWRQVMRVGGWKTRVWWDLALYLPCIAPLAYIGLRAR</sequence>
<proteinExistence type="predicted"/>
<gene>
    <name evidence="1" type="ORF">QFC22_003500</name>
</gene>
<accession>A0ACC2X6G2</accession>